<dbReference type="PIRSF" id="PIRSF002741">
    <property type="entry name" value="MppA"/>
    <property type="match status" value="1"/>
</dbReference>
<dbReference type="EMBL" id="JBEWLZ010000015">
    <property type="protein sequence ID" value="MET1491778.1"/>
    <property type="molecule type" value="Genomic_DNA"/>
</dbReference>
<protein>
    <submittedName>
        <fullName evidence="7">ABC transporter substrate-binding protein</fullName>
    </submittedName>
</protein>
<reference evidence="7 8" key="1">
    <citation type="submission" date="2024-07" db="EMBL/GenBank/DDBJ databases">
        <title>Uliginosibacterium paludis KCTC:42655.</title>
        <authorList>
            <person name="Kim M.K."/>
        </authorList>
    </citation>
    <scope>NUCLEOTIDE SEQUENCE [LARGE SCALE GENOMIC DNA]</scope>
    <source>
        <strain evidence="7 8">KCTC 42655</strain>
    </source>
</reference>
<dbReference type="Gene3D" id="3.40.190.10">
    <property type="entry name" value="Periplasmic binding protein-like II"/>
    <property type="match status" value="1"/>
</dbReference>
<feature type="signal peptide" evidence="5">
    <location>
        <begin position="1"/>
        <end position="21"/>
    </location>
</feature>
<dbReference type="CDD" id="cd08505">
    <property type="entry name" value="PBP2_NikA_DppA_OppA_like_18"/>
    <property type="match status" value="1"/>
</dbReference>
<gene>
    <name evidence="7" type="ORF">ABVT11_18205</name>
</gene>
<name>A0ABV2CV44_9RHOO</name>
<feature type="chain" id="PRO_5047458148" evidence="5">
    <location>
        <begin position="22"/>
        <end position="591"/>
    </location>
</feature>
<accession>A0ABV2CV44</accession>
<evidence type="ECO:0000256" key="3">
    <source>
        <dbReference type="ARBA" id="ARBA00022448"/>
    </source>
</evidence>
<dbReference type="PANTHER" id="PTHR30290:SF10">
    <property type="entry name" value="PERIPLASMIC OLIGOPEPTIDE-BINDING PROTEIN-RELATED"/>
    <property type="match status" value="1"/>
</dbReference>
<dbReference type="Proteomes" id="UP001548590">
    <property type="component" value="Unassembled WGS sequence"/>
</dbReference>
<dbReference type="Gene3D" id="3.10.105.10">
    <property type="entry name" value="Dipeptide-binding Protein, Domain 3"/>
    <property type="match status" value="1"/>
</dbReference>
<dbReference type="Pfam" id="PF00496">
    <property type="entry name" value="SBP_bac_5"/>
    <property type="match status" value="1"/>
</dbReference>
<evidence type="ECO:0000256" key="4">
    <source>
        <dbReference type="ARBA" id="ARBA00022729"/>
    </source>
</evidence>
<dbReference type="InterPro" id="IPR039424">
    <property type="entry name" value="SBP_5"/>
</dbReference>
<dbReference type="RefSeq" id="WP_345929876.1">
    <property type="nucleotide sequence ID" value="NZ_JBDIVF010000012.1"/>
</dbReference>
<dbReference type="InterPro" id="IPR000914">
    <property type="entry name" value="SBP_5_dom"/>
</dbReference>
<evidence type="ECO:0000256" key="1">
    <source>
        <dbReference type="ARBA" id="ARBA00004196"/>
    </source>
</evidence>
<feature type="domain" description="Solute-binding protein family 5" evidence="6">
    <location>
        <begin position="71"/>
        <end position="509"/>
    </location>
</feature>
<evidence type="ECO:0000259" key="6">
    <source>
        <dbReference type="Pfam" id="PF00496"/>
    </source>
</evidence>
<dbReference type="PANTHER" id="PTHR30290">
    <property type="entry name" value="PERIPLASMIC BINDING COMPONENT OF ABC TRANSPORTER"/>
    <property type="match status" value="1"/>
</dbReference>
<comment type="caution">
    <text evidence="7">The sequence shown here is derived from an EMBL/GenBank/DDBJ whole genome shotgun (WGS) entry which is preliminary data.</text>
</comment>
<evidence type="ECO:0000256" key="5">
    <source>
        <dbReference type="SAM" id="SignalP"/>
    </source>
</evidence>
<evidence type="ECO:0000256" key="2">
    <source>
        <dbReference type="ARBA" id="ARBA00005695"/>
    </source>
</evidence>
<dbReference type="InterPro" id="IPR030678">
    <property type="entry name" value="Peptide/Ni-bd"/>
</dbReference>
<dbReference type="Gene3D" id="3.90.76.10">
    <property type="entry name" value="Dipeptide-binding Protein, Domain 1"/>
    <property type="match status" value="1"/>
</dbReference>
<keyword evidence="3" id="KW-0813">Transport</keyword>
<dbReference type="SUPFAM" id="SSF53850">
    <property type="entry name" value="Periplasmic binding protein-like II"/>
    <property type="match status" value="1"/>
</dbReference>
<evidence type="ECO:0000313" key="7">
    <source>
        <dbReference type="EMBL" id="MET1491778.1"/>
    </source>
</evidence>
<evidence type="ECO:0000313" key="8">
    <source>
        <dbReference type="Proteomes" id="UP001548590"/>
    </source>
</evidence>
<comment type="subcellular location">
    <subcellularLocation>
        <location evidence="1">Cell envelope</location>
    </subcellularLocation>
</comment>
<organism evidence="7 8">
    <name type="scientific">Uliginosibacterium paludis</name>
    <dbReference type="NCBI Taxonomy" id="1615952"/>
    <lineage>
        <taxon>Bacteria</taxon>
        <taxon>Pseudomonadati</taxon>
        <taxon>Pseudomonadota</taxon>
        <taxon>Betaproteobacteria</taxon>
        <taxon>Rhodocyclales</taxon>
        <taxon>Zoogloeaceae</taxon>
        <taxon>Uliginosibacterium</taxon>
    </lineage>
</organism>
<sequence>MIKKSLLLVALLVSAAGSLQAADMNKVLHVAYVAPENGFDPAKTTDLYSSGISENIFDTLVTYDYLARPLKLVPNVIEAMPEISADGKVYTFHLRKGIYFSDDPVFKGKKRELTADDVVYSMKRLADPKVNSPSAYLVTDNIEGLHDYAKSLGGKPFDYDKVLPGVRALDRYTAQVRITAPNSSFIYILGQIHIAMVAREVMEAYAENTMAHPVGTGPYMLKEWKPGNKIVLEANPNFRHFELTSDGSGQGVDAEIASYLKGKALPLVGRIEVSIMEEEQPRWLSFVNQQLDLTSVPFSAVSRVLRPDPAHPGRSKLMAEWEKKGIRLQQELMPEITYYYFGMTDPVVGGYTKDRIALRRAIGMSLDRMRAIRDLRKGQAVPMQNVIPRNFPGNDPNFHGAWEYDPAMANALLDEAGYRIGADGFRTQPDGSPLEIEMATSPTAVDRQWNEAWQEAFDKIRIRLRFKVAKWNELYKASTEGKLQLWGSAWTADYPGADNFLQLLYGPNSGQTNHTFFKNDEYDELFRKSLLLPDGPERNAIYDRMNRIVVGLSPWIFGDVRVGNYLSNPYVRGYKQHPILITTWRYLDLQK</sequence>
<comment type="similarity">
    <text evidence="2">Belongs to the bacterial solute-binding protein 5 family.</text>
</comment>
<keyword evidence="8" id="KW-1185">Reference proteome</keyword>
<proteinExistence type="inferred from homology"/>
<keyword evidence="4 5" id="KW-0732">Signal</keyword>